<feature type="compositionally biased region" description="Polar residues" evidence="6">
    <location>
        <begin position="562"/>
        <end position="577"/>
    </location>
</feature>
<feature type="region of interest" description="Disordered" evidence="6">
    <location>
        <begin position="542"/>
        <end position="577"/>
    </location>
</feature>
<dbReference type="Proteomes" id="UP000327468">
    <property type="component" value="Chromosome 29"/>
</dbReference>
<dbReference type="Gene3D" id="3.30.40.10">
    <property type="entry name" value="Zinc/RING finger domain, C3HC4 (zinc finger)"/>
    <property type="match status" value="1"/>
</dbReference>
<feature type="region of interest" description="Disordered" evidence="6">
    <location>
        <begin position="427"/>
        <end position="450"/>
    </location>
</feature>
<dbReference type="GO" id="GO:0008270">
    <property type="term" value="F:zinc ion binding"/>
    <property type="evidence" value="ECO:0007669"/>
    <property type="project" value="UniProtKB-KW"/>
</dbReference>
<evidence type="ECO:0000256" key="3">
    <source>
        <dbReference type="ARBA" id="ARBA00022833"/>
    </source>
</evidence>
<dbReference type="Gene3D" id="3.30.160.60">
    <property type="entry name" value="Classic Zinc Finger"/>
    <property type="match status" value="1"/>
</dbReference>
<keyword evidence="10" id="KW-1185">Reference proteome</keyword>
<proteinExistence type="predicted"/>
<dbReference type="PROSITE" id="PS50119">
    <property type="entry name" value="ZF_BBOX"/>
    <property type="match status" value="2"/>
</dbReference>
<dbReference type="SUPFAM" id="SSF57845">
    <property type="entry name" value="B-box zinc-binding domain"/>
    <property type="match status" value="1"/>
</dbReference>
<feature type="compositionally biased region" description="Polar residues" evidence="6">
    <location>
        <begin position="473"/>
        <end position="485"/>
    </location>
</feature>
<evidence type="ECO:0000313" key="10">
    <source>
        <dbReference type="Proteomes" id="UP000327468"/>
    </source>
</evidence>
<keyword evidence="1" id="KW-0479">Metal-binding</keyword>
<feature type="region of interest" description="Disordered" evidence="6">
    <location>
        <begin position="996"/>
        <end position="1016"/>
    </location>
</feature>
<evidence type="ECO:0000259" key="8">
    <source>
        <dbReference type="PROSITE" id="PS50119"/>
    </source>
</evidence>
<dbReference type="SMART" id="SM00184">
    <property type="entry name" value="RING"/>
    <property type="match status" value="2"/>
</dbReference>
<evidence type="ECO:0008006" key="11">
    <source>
        <dbReference type="Google" id="ProtNLM"/>
    </source>
</evidence>
<comment type="caution">
    <text evidence="9">The sequence shown here is derived from an EMBL/GenBank/DDBJ whole genome shotgun (WGS) entry which is preliminary data.</text>
</comment>
<dbReference type="EMBL" id="VFJC01000030">
    <property type="protein sequence ID" value="KAB5517716.1"/>
    <property type="molecule type" value="Genomic_DNA"/>
</dbReference>
<keyword evidence="5" id="KW-0175">Coiled coil</keyword>
<evidence type="ECO:0000313" key="9">
    <source>
        <dbReference type="EMBL" id="KAB5517716.1"/>
    </source>
</evidence>
<dbReference type="AlphaFoldDB" id="A0A5N5JGM4"/>
<dbReference type="PROSITE" id="PS01359">
    <property type="entry name" value="ZF_PHD_1"/>
    <property type="match status" value="1"/>
</dbReference>
<feature type="compositionally biased region" description="Polar residues" evidence="6">
    <location>
        <begin position="354"/>
        <end position="386"/>
    </location>
</feature>
<dbReference type="Pfam" id="PF00643">
    <property type="entry name" value="zf-B_box"/>
    <property type="match status" value="1"/>
</dbReference>
<keyword evidence="2 4" id="KW-0863">Zinc-finger</keyword>
<dbReference type="InterPro" id="IPR047153">
    <property type="entry name" value="TRIM45/56/19-like"/>
</dbReference>
<feature type="domain" description="RING-type" evidence="7">
    <location>
        <begin position="18"/>
        <end position="58"/>
    </location>
</feature>
<protein>
    <recommendedName>
        <fullName evidence="11">RING-type domain-containing protein</fullName>
    </recommendedName>
</protein>
<accession>A0A5N5JGM4</accession>
<feature type="compositionally biased region" description="Basic and acidic residues" evidence="6">
    <location>
        <begin position="999"/>
        <end position="1008"/>
    </location>
</feature>
<dbReference type="InterPro" id="IPR001841">
    <property type="entry name" value="Znf_RING"/>
</dbReference>
<dbReference type="InterPro" id="IPR011011">
    <property type="entry name" value="Znf_FYVE_PHD"/>
</dbReference>
<dbReference type="PROSITE" id="PS50089">
    <property type="entry name" value="ZF_RING_2"/>
    <property type="match status" value="1"/>
</dbReference>
<dbReference type="InterPro" id="IPR013083">
    <property type="entry name" value="Znf_RING/FYVE/PHD"/>
</dbReference>
<dbReference type="SUPFAM" id="SSF57850">
    <property type="entry name" value="RING/U-box"/>
    <property type="match status" value="1"/>
</dbReference>
<feature type="region of interest" description="Disordered" evidence="6">
    <location>
        <begin position="354"/>
        <end position="393"/>
    </location>
</feature>
<evidence type="ECO:0000256" key="1">
    <source>
        <dbReference type="ARBA" id="ARBA00022723"/>
    </source>
</evidence>
<evidence type="ECO:0000256" key="5">
    <source>
        <dbReference type="SAM" id="Coils"/>
    </source>
</evidence>
<dbReference type="PANTHER" id="PTHR25462">
    <property type="entry name" value="BONUS, ISOFORM C-RELATED"/>
    <property type="match status" value="1"/>
</dbReference>
<dbReference type="SMART" id="SM00336">
    <property type="entry name" value="BBOX"/>
    <property type="match status" value="2"/>
</dbReference>
<dbReference type="InterPro" id="IPR001965">
    <property type="entry name" value="Znf_PHD"/>
</dbReference>
<evidence type="ECO:0000259" key="7">
    <source>
        <dbReference type="PROSITE" id="PS50089"/>
    </source>
</evidence>
<dbReference type="GO" id="GO:0061630">
    <property type="term" value="F:ubiquitin protein ligase activity"/>
    <property type="evidence" value="ECO:0007669"/>
    <property type="project" value="TreeGrafter"/>
</dbReference>
<dbReference type="InterPro" id="IPR019786">
    <property type="entry name" value="Zinc_finger_PHD-type_CS"/>
</dbReference>
<evidence type="ECO:0000256" key="2">
    <source>
        <dbReference type="ARBA" id="ARBA00022771"/>
    </source>
</evidence>
<dbReference type="SMART" id="SM00249">
    <property type="entry name" value="PHD"/>
    <property type="match status" value="1"/>
</dbReference>
<gene>
    <name evidence="9" type="ORF">PHYPO_G00170420</name>
</gene>
<dbReference type="SMART" id="SM00502">
    <property type="entry name" value="BBC"/>
    <property type="match status" value="1"/>
</dbReference>
<dbReference type="SUPFAM" id="SSF57903">
    <property type="entry name" value="FYVE/PHD zinc finger"/>
    <property type="match status" value="1"/>
</dbReference>
<feature type="coiled-coil region" evidence="5">
    <location>
        <begin position="172"/>
        <end position="253"/>
    </location>
</feature>
<feature type="domain" description="B box-type" evidence="8">
    <location>
        <begin position="131"/>
        <end position="177"/>
    </location>
</feature>
<dbReference type="PANTHER" id="PTHR25462:SF304">
    <property type="entry name" value="BONUS, ISOFORM C"/>
    <property type="match status" value="1"/>
</dbReference>
<sequence length="1016" mass="113312">MNEAISPHQMDSQDFSCCASCSSMVSPETGLQLLPCLHTLCIRCFAASEKIAECPVCQEKYEPNEVISNLVLAKHHVNLCESNKCSSCDDPSISGWCVECQENLCAMCVAAHKRAEDTRGHYVRTVTPECPRPVMCLIHKQEVLSSFCLTCDQLTCRKCPPLHPNHLLQLSHEEVDKQRKQIRQMVQKVQQKSPSVQKSLNNLQGRLSDLEELQARLRLDVKNTVGRLCNMVLKKASKLLKEIEDVCRSEKEKIEERRTILQRLKGKQDHVLTFTEKVLDSQDHTVLLSCKKQIHHQLQSLLEQTAFPMTTMMELYFHSNELNVKKVLKAFGCIEAREVPFACSEIGNVPNQTLTPNFQKISPPSTTGQDSTPSVALPQIGSTKCSKGNPKGLAFSPKSSIRAHLSLSSSQENKYSDWPGSKRSWSYHPYQRRDSPQLLQSSRKPISLSDKGSLVVPSQVIMAHTSPCGPSGTGTSQAEPGSSATWPDETPVQVIPTFEKVASDIPSTRLHKDGGLVGHQSVQTLNPSPEPVTSYIQRVDSCLNAPPSGSDGNKQEVKLSDPSVQPLNLNPDQSGLQTSKQLNLKGNLFYESEKSADLLNLYTIVKNISPISANMARFHVENSKPSQSGSDLIANEANSSTPQNLSTVLMSVNKDNTTLQEVKSLEEALNIAVSENSPQCPPECEKEKTDIITLSNSVQLNGLQIEPAQKSTQRVSVKEQPEAVEITDLLNSHCCPLKEKEDENGTPVTKIRDDKGNLVVLESLGRDWLPHVSLCRLSIRDYPSFCPPAFRVVRREHSDGFHFSVIQEDGQSVVPRCLSHPLLVKKRHCAACRISGNLVQCCVCRRAFHRGCHLPLISLTKADQWQCVLCRDFSHTGDHDVDAEPAASPCLSVYEQRKCEYLLVSLSCRKHSSALYRSATSSSPHYVDVTLVRGRLLRKLTPPYRTPAEFVSDLWLVLNTLRNSSKKALHVEHLQRFLSKQLHSVFGTDLHPSLLTDPYRGERTEQRRERARSHKK</sequence>
<feature type="region of interest" description="Disordered" evidence="6">
    <location>
        <begin position="466"/>
        <end position="488"/>
    </location>
</feature>
<evidence type="ECO:0000256" key="4">
    <source>
        <dbReference type="PROSITE-ProRule" id="PRU00024"/>
    </source>
</evidence>
<feature type="domain" description="B box-type" evidence="8">
    <location>
        <begin position="80"/>
        <end position="126"/>
    </location>
</feature>
<organism evidence="9 10">
    <name type="scientific">Pangasianodon hypophthalmus</name>
    <name type="common">Striped catfish</name>
    <name type="synonym">Helicophagus hypophthalmus</name>
    <dbReference type="NCBI Taxonomy" id="310915"/>
    <lineage>
        <taxon>Eukaryota</taxon>
        <taxon>Metazoa</taxon>
        <taxon>Chordata</taxon>
        <taxon>Craniata</taxon>
        <taxon>Vertebrata</taxon>
        <taxon>Euteleostomi</taxon>
        <taxon>Actinopterygii</taxon>
        <taxon>Neopterygii</taxon>
        <taxon>Teleostei</taxon>
        <taxon>Ostariophysi</taxon>
        <taxon>Siluriformes</taxon>
        <taxon>Pangasiidae</taxon>
        <taxon>Pangasianodon</taxon>
    </lineage>
</organism>
<dbReference type="InterPro" id="IPR000315">
    <property type="entry name" value="Znf_B-box"/>
</dbReference>
<keyword evidence="3" id="KW-0862">Zinc</keyword>
<reference evidence="9 10" key="1">
    <citation type="submission" date="2019-06" db="EMBL/GenBank/DDBJ databases">
        <title>A chromosome-scale genome assembly of the striped catfish, Pangasianodon hypophthalmus.</title>
        <authorList>
            <person name="Wen M."/>
            <person name="Zahm M."/>
            <person name="Roques C."/>
            <person name="Cabau C."/>
            <person name="Klopp C."/>
            <person name="Donnadieu C."/>
            <person name="Jouanno E."/>
            <person name="Avarre J.-C."/>
            <person name="Campet M."/>
            <person name="Ha T.T.T."/>
            <person name="Dugue R."/>
            <person name="Lampietro C."/>
            <person name="Louis A."/>
            <person name="Herpin A."/>
            <person name="Echchiki A."/>
            <person name="Berthelot C."/>
            <person name="Parey E."/>
            <person name="Roest-Crollius H."/>
            <person name="Braasch I."/>
            <person name="Postlethwait J."/>
            <person name="Bobe J."/>
            <person name="Montfort J."/>
            <person name="Bouchez O."/>
            <person name="Begum T."/>
            <person name="Schartl M."/>
            <person name="Guiguen Y."/>
        </authorList>
    </citation>
    <scope>NUCLEOTIDE SEQUENCE [LARGE SCALE GENOMIC DNA]</scope>
    <source>
        <strain evidence="9 10">Indonesia</strain>
        <tissue evidence="9">Blood</tissue>
    </source>
</reference>
<name>A0A5N5JGM4_PANHP</name>
<dbReference type="InterPro" id="IPR003649">
    <property type="entry name" value="Bbox_C"/>
</dbReference>
<evidence type="ECO:0000256" key="6">
    <source>
        <dbReference type="SAM" id="MobiDB-lite"/>
    </source>
</evidence>